<name>A0A514Z6L2_9LACT</name>
<sequence>MKRLLILPITLLISLFILASCSSPSKISTPKYADKKFITALSQGLENRWKLGDEYDKIKDPSTAQTKEYYHKFVQAELENISPLKDKKFKDSKLQALVIQYYNALEDSKKSINSLDSLDGAKAWSAAYDTRTKLLVQFKESYHLKVSKKYQSYLDNLEKDGQKAQQTDEVKTKVTAMTNAINFKYIPEQYDDTYKKYQATVENTTGVNLSSFSGQVNLINANGVTVDSTYINTDNWKAGAKVLFEFTTDKTFSKTVITPEYQVAGN</sequence>
<protein>
    <recommendedName>
        <fullName evidence="4">DUF5105 domain-containing protein</fullName>
    </recommendedName>
</protein>
<feature type="chain" id="PRO_5039049029" description="DUF5105 domain-containing protein" evidence="1">
    <location>
        <begin position="20"/>
        <end position="266"/>
    </location>
</feature>
<gene>
    <name evidence="2" type="ORF">FLP15_02095</name>
</gene>
<keyword evidence="3" id="KW-1185">Reference proteome</keyword>
<reference evidence="2 3" key="1">
    <citation type="submission" date="2019-07" db="EMBL/GenBank/DDBJ databases">
        <title>Genome sequencing of KACC 19320.</title>
        <authorList>
            <person name="Heo J."/>
            <person name="Kim S.-J."/>
            <person name="Kim J.-S."/>
            <person name="Hong S.-B."/>
            <person name="Kwon S.-W."/>
        </authorList>
    </citation>
    <scope>NUCLEOTIDE SEQUENCE [LARGE SCALE GENOMIC DNA]</scope>
    <source>
        <strain evidence="2 3">KACC 19320</strain>
    </source>
</reference>
<organism evidence="2 3">
    <name type="scientific">Lactococcus protaetiae</name>
    <dbReference type="NCBI Taxonomy" id="2592653"/>
    <lineage>
        <taxon>Bacteria</taxon>
        <taxon>Bacillati</taxon>
        <taxon>Bacillota</taxon>
        <taxon>Bacilli</taxon>
        <taxon>Lactobacillales</taxon>
        <taxon>Streptococcaceae</taxon>
        <taxon>Lactococcus</taxon>
    </lineage>
</organism>
<dbReference type="NCBIfam" id="NF038353">
    <property type="entry name" value="FxLYD_dom"/>
    <property type="match status" value="1"/>
</dbReference>
<keyword evidence="1" id="KW-0732">Signal</keyword>
<proteinExistence type="predicted"/>
<dbReference type="OrthoDB" id="2050439at2"/>
<evidence type="ECO:0000313" key="2">
    <source>
        <dbReference type="EMBL" id="QDK70193.1"/>
    </source>
</evidence>
<feature type="signal peptide" evidence="1">
    <location>
        <begin position="1"/>
        <end position="19"/>
    </location>
</feature>
<dbReference type="EMBL" id="CP041356">
    <property type="protein sequence ID" value="QDK70193.1"/>
    <property type="molecule type" value="Genomic_DNA"/>
</dbReference>
<accession>A0A514Z6L2</accession>
<dbReference type="KEGG" id="lack:FLP15_02095"/>
<dbReference type="Proteomes" id="UP000315128">
    <property type="component" value="Chromosome"/>
</dbReference>
<evidence type="ECO:0008006" key="4">
    <source>
        <dbReference type="Google" id="ProtNLM"/>
    </source>
</evidence>
<evidence type="ECO:0000256" key="1">
    <source>
        <dbReference type="SAM" id="SignalP"/>
    </source>
</evidence>
<evidence type="ECO:0000313" key="3">
    <source>
        <dbReference type="Proteomes" id="UP000315128"/>
    </source>
</evidence>
<dbReference type="InterPro" id="IPR047676">
    <property type="entry name" value="FxLYD_dom"/>
</dbReference>
<dbReference type="PROSITE" id="PS51257">
    <property type="entry name" value="PROKAR_LIPOPROTEIN"/>
    <property type="match status" value="1"/>
</dbReference>
<dbReference type="AlphaFoldDB" id="A0A514Z6L2"/>
<dbReference type="RefSeq" id="WP_142765819.1">
    <property type="nucleotide sequence ID" value="NZ_CP041356.1"/>
</dbReference>